<proteinExistence type="predicted"/>
<sequence>MVSKRFWLETMLKKLSRVGFIPHCLPLERAIREDLSYNKTKS</sequence>
<comment type="caution">
    <text evidence="1">The sequence shown here is derived from an EMBL/GenBank/DDBJ whole genome shotgun (WGS) entry which is preliminary data.</text>
</comment>
<reference evidence="1" key="1">
    <citation type="submission" date="2023-07" db="EMBL/GenBank/DDBJ databases">
        <title>Genomic Encyclopedia of Type Strains, Phase IV (KMG-IV): sequencing the most valuable type-strain genomes for metagenomic binning, comparative biology and taxonomic classification.</title>
        <authorList>
            <person name="Goeker M."/>
        </authorList>
    </citation>
    <scope>NUCLEOTIDE SEQUENCE</scope>
    <source>
        <strain evidence="1">DSM 26174</strain>
    </source>
</reference>
<gene>
    <name evidence="1" type="ORF">HNQ88_004512</name>
</gene>
<dbReference type="EMBL" id="JAVDQD010000008">
    <property type="protein sequence ID" value="MDR6241425.1"/>
    <property type="molecule type" value="Genomic_DNA"/>
</dbReference>
<dbReference type="AlphaFoldDB" id="A0AAE3XSX9"/>
<dbReference type="Proteomes" id="UP001185092">
    <property type="component" value="Unassembled WGS sequence"/>
</dbReference>
<accession>A0AAE3XSX9</accession>
<keyword evidence="2" id="KW-1185">Reference proteome</keyword>
<name>A0AAE3XSX9_9BACT</name>
<evidence type="ECO:0000313" key="1">
    <source>
        <dbReference type="EMBL" id="MDR6241425.1"/>
    </source>
</evidence>
<organism evidence="1 2">
    <name type="scientific">Aureibacter tunicatorum</name>
    <dbReference type="NCBI Taxonomy" id="866807"/>
    <lineage>
        <taxon>Bacteria</taxon>
        <taxon>Pseudomonadati</taxon>
        <taxon>Bacteroidota</taxon>
        <taxon>Cytophagia</taxon>
        <taxon>Cytophagales</taxon>
        <taxon>Persicobacteraceae</taxon>
        <taxon>Aureibacter</taxon>
    </lineage>
</organism>
<evidence type="ECO:0000313" key="2">
    <source>
        <dbReference type="Proteomes" id="UP001185092"/>
    </source>
</evidence>
<protein>
    <submittedName>
        <fullName evidence="1">Uncharacterized protein</fullName>
    </submittedName>
</protein>